<protein>
    <recommendedName>
        <fullName evidence="1">DUF6973 domain-containing protein</fullName>
    </recommendedName>
</protein>
<organism evidence="2 3">
    <name type="scientific">Aquimarina muelleri</name>
    <dbReference type="NCBI Taxonomy" id="279356"/>
    <lineage>
        <taxon>Bacteria</taxon>
        <taxon>Pseudomonadati</taxon>
        <taxon>Bacteroidota</taxon>
        <taxon>Flavobacteriia</taxon>
        <taxon>Flavobacteriales</taxon>
        <taxon>Flavobacteriaceae</taxon>
        <taxon>Aquimarina</taxon>
    </lineage>
</organism>
<accession>A0A918N2C0</accession>
<evidence type="ECO:0000313" key="3">
    <source>
        <dbReference type="Proteomes" id="UP000601108"/>
    </source>
</evidence>
<reference evidence="2 3" key="1">
    <citation type="journal article" date="2014" name="Int. J. Syst. Evol. Microbiol.">
        <title>Complete genome sequence of Corynebacterium casei LMG S-19264T (=DSM 44701T), isolated from a smear-ripened cheese.</title>
        <authorList>
            <consortium name="US DOE Joint Genome Institute (JGI-PGF)"/>
            <person name="Walter F."/>
            <person name="Albersmeier A."/>
            <person name="Kalinowski J."/>
            <person name="Ruckert C."/>
        </authorList>
    </citation>
    <scope>NUCLEOTIDE SEQUENCE [LARGE SCALE GENOMIC DNA]</scope>
    <source>
        <strain evidence="2 3">KCTC 12285</strain>
    </source>
</reference>
<gene>
    <name evidence="2" type="ORF">GCM10007384_11530</name>
</gene>
<dbReference type="Proteomes" id="UP000601108">
    <property type="component" value="Unassembled WGS sequence"/>
</dbReference>
<dbReference type="RefSeq" id="WP_027413544.1">
    <property type="nucleotide sequence ID" value="NZ_BMWS01000006.1"/>
</dbReference>
<dbReference type="AlphaFoldDB" id="A0A918N2C0"/>
<sequence>MNIRGFVKQLNFWQLFRLAKILIQNPLFIYPTLQATRKTLVICDALYKKEHHRNGKANAFRHALWNIWICLAIFKRTNNKEKSTNWAKKITDLHEKLAPNSAIEKEMDLHNNKIGRQYFFNLSTTSEEEIVAFLKQNTQKAKRITDLKEISNHKNNLVYLLEE</sequence>
<dbReference type="InterPro" id="IPR054246">
    <property type="entry name" value="DUF6973"/>
</dbReference>
<proteinExistence type="predicted"/>
<evidence type="ECO:0000259" key="1">
    <source>
        <dbReference type="Pfam" id="PF22322"/>
    </source>
</evidence>
<comment type="caution">
    <text evidence="2">The sequence shown here is derived from an EMBL/GenBank/DDBJ whole genome shotgun (WGS) entry which is preliminary data.</text>
</comment>
<evidence type="ECO:0000313" key="2">
    <source>
        <dbReference type="EMBL" id="GGX11535.1"/>
    </source>
</evidence>
<keyword evidence="3" id="KW-1185">Reference proteome</keyword>
<dbReference type="Pfam" id="PF22322">
    <property type="entry name" value="DUF6973"/>
    <property type="match status" value="1"/>
</dbReference>
<dbReference type="EMBL" id="BMWS01000006">
    <property type="protein sequence ID" value="GGX11535.1"/>
    <property type="molecule type" value="Genomic_DNA"/>
</dbReference>
<feature type="domain" description="DUF6973" evidence="1">
    <location>
        <begin position="20"/>
        <end position="142"/>
    </location>
</feature>
<name>A0A918N2C0_9FLAO</name>